<keyword evidence="1" id="KW-0812">Transmembrane</keyword>
<dbReference type="RefSeq" id="XP_065987307.1">
    <property type="nucleotide sequence ID" value="XM_066131355.1"/>
</dbReference>
<keyword evidence="1" id="KW-1133">Transmembrane helix</keyword>
<dbReference type="GeneID" id="90968099"/>
<evidence type="ECO:0000313" key="3">
    <source>
        <dbReference type="Proteomes" id="UP000510686"/>
    </source>
</evidence>
<proteinExistence type="predicted"/>
<feature type="transmembrane region" description="Helical" evidence="1">
    <location>
        <begin position="140"/>
        <end position="161"/>
    </location>
</feature>
<evidence type="ECO:0000256" key="1">
    <source>
        <dbReference type="SAM" id="Phobius"/>
    </source>
</evidence>
<evidence type="ECO:0000313" key="2">
    <source>
        <dbReference type="EMBL" id="QLI71732.1"/>
    </source>
</evidence>
<dbReference type="KEGG" id="mbrn:90968099"/>
<keyword evidence="1" id="KW-0472">Membrane</keyword>
<name>A0A7D5V308_9HYPO</name>
<dbReference type="AlphaFoldDB" id="A0A7D5V308"/>
<accession>A0A7D5V308</accession>
<keyword evidence="3" id="KW-1185">Reference proteome</keyword>
<dbReference type="Proteomes" id="UP000510686">
    <property type="component" value="Chromosome 5"/>
</dbReference>
<protein>
    <submittedName>
        <fullName evidence="2">Uncharacterized protein</fullName>
    </submittedName>
</protein>
<dbReference type="EMBL" id="CP058936">
    <property type="protein sequence ID" value="QLI71732.1"/>
    <property type="molecule type" value="Genomic_DNA"/>
</dbReference>
<gene>
    <name evidence="2" type="ORF">G6M90_00g089550</name>
</gene>
<sequence length="162" mass="17346">MDRVCTGVFYYCPVCGQPSGSSIPQSECLTCAASRSDGFATSPPPILRSPGSTTTTLSLLLSDDDEDELTDLLLWHVDEHNYGALDLESSRRCHWHNDSSEADSTERLAATSTTASVDTDADTDGEGLVASRHHGWCHTVVWLVVLGLLTVIGAGILVLVLL</sequence>
<reference evidence="2 3" key="1">
    <citation type="submission" date="2020-07" db="EMBL/GenBank/DDBJ databases">
        <title>Telomere length de novo assembly of all 7 chromosomes of the fungus, Metarhizium brunneum, using a novel assembly pipeline.</title>
        <authorList>
            <person name="Saud z."/>
            <person name="Kortsinoglou A."/>
            <person name="Kouvelis V.N."/>
            <person name="Butt T.M."/>
        </authorList>
    </citation>
    <scope>NUCLEOTIDE SEQUENCE [LARGE SCALE GENOMIC DNA]</scope>
    <source>
        <strain evidence="2 3">4556</strain>
    </source>
</reference>
<organism evidence="2 3">
    <name type="scientific">Metarhizium brunneum</name>
    <dbReference type="NCBI Taxonomy" id="500148"/>
    <lineage>
        <taxon>Eukaryota</taxon>
        <taxon>Fungi</taxon>
        <taxon>Dikarya</taxon>
        <taxon>Ascomycota</taxon>
        <taxon>Pezizomycotina</taxon>
        <taxon>Sordariomycetes</taxon>
        <taxon>Hypocreomycetidae</taxon>
        <taxon>Hypocreales</taxon>
        <taxon>Clavicipitaceae</taxon>
        <taxon>Metarhizium</taxon>
    </lineage>
</organism>
<dbReference type="OrthoDB" id="4941198at2759"/>